<evidence type="ECO:0000313" key="3">
    <source>
        <dbReference type="Proteomes" id="UP000636264"/>
    </source>
</evidence>
<accession>A0A916W8Y1</accession>
<dbReference type="Proteomes" id="UP000636264">
    <property type="component" value="Unassembled WGS sequence"/>
</dbReference>
<dbReference type="EMBL" id="BMIF01000012">
    <property type="protein sequence ID" value="GGA76805.1"/>
    <property type="molecule type" value="Genomic_DNA"/>
</dbReference>
<evidence type="ECO:0000313" key="2">
    <source>
        <dbReference type="EMBL" id="GGA76805.1"/>
    </source>
</evidence>
<dbReference type="InterPro" id="IPR011042">
    <property type="entry name" value="6-blade_b-propeller_TolB-like"/>
</dbReference>
<reference evidence="2" key="2">
    <citation type="submission" date="2020-09" db="EMBL/GenBank/DDBJ databases">
        <authorList>
            <person name="Sun Q."/>
            <person name="Zhou Y."/>
        </authorList>
    </citation>
    <scope>NUCLEOTIDE SEQUENCE</scope>
    <source>
        <strain evidence="2">CGMCC 1.15320</strain>
    </source>
</reference>
<dbReference type="SUPFAM" id="SSF63829">
    <property type="entry name" value="Calcium-dependent phosphotriesterase"/>
    <property type="match status" value="1"/>
</dbReference>
<evidence type="ECO:0000259" key="1">
    <source>
        <dbReference type="Pfam" id="PF08450"/>
    </source>
</evidence>
<dbReference type="InterPro" id="IPR051262">
    <property type="entry name" value="SMP-30/CGR1_Lactonase"/>
</dbReference>
<keyword evidence="3" id="KW-1185">Reference proteome</keyword>
<dbReference type="InterPro" id="IPR013658">
    <property type="entry name" value="SGL"/>
</dbReference>
<dbReference type="Gene3D" id="2.120.10.30">
    <property type="entry name" value="TolB, C-terminal domain"/>
    <property type="match status" value="1"/>
</dbReference>
<reference evidence="2" key="1">
    <citation type="journal article" date="2014" name="Int. J. Syst. Evol. Microbiol.">
        <title>Complete genome sequence of Corynebacterium casei LMG S-19264T (=DSM 44701T), isolated from a smear-ripened cheese.</title>
        <authorList>
            <consortium name="US DOE Joint Genome Institute (JGI-PGF)"/>
            <person name="Walter F."/>
            <person name="Albersmeier A."/>
            <person name="Kalinowski J."/>
            <person name="Ruckert C."/>
        </authorList>
    </citation>
    <scope>NUCLEOTIDE SEQUENCE</scope>
    <source>
        <strain evidence="2">CGMCC 1.15320</strain>
    </source>
</reference>
<organism evidence="2 3">
    <name type="scientific">Nitratireductor aestuarii</name>
    <dbReference type="NCBI Taxonomy" id="1735103"/>
    <lineage>
        <taxon>Bacteria</taxon>
        <taxon>Pseudomonadati</taxon>
        <taxon>Pseudomonadota</taxon>
        <taxon>Alphaproteobacteria</taxon>
        <taxon>Hyphomicrobiales</taxon>
        <taxon>Phyllobacteriaceae</taxon>
        <taxon>Nitratireductor</taxon>
    </lineage>
</organism>
<name>A0A916W8Y1_9HYPH</name>
<comment type="caution">
    <text evidence="2">The sequence shown here is derived from an EMBL/GenBank/DDBJ whole genome shotgun (WGS) entry which is preliminary data.</text>
</comment>
<protein>
    <recommendedName>
        <fullName evidence="1">SMP-30/Gluconolactonase/LRE-like region domain-containing protein</fullName>
    </recommendedName>
</protein>
<dbReference type="PANTHER" id="PTHR47572:SF5">
    <property type="entry name" value="BLR2277 PROTEIN"/>
    <property type="match status" value="1"/>
</dbReference>
<proteinExistence type="predicted"/>
<sequence length="303" mass="32561">MLFREPPIVEATVFATLPEAYLEPPNTEWADGQASAPRHPLLEGPVFDRDGTFYFTDIPAGRIFRVPPGGEVTLLTEYDGWPNGLKFHRDGRLFVADNKHGIMLVDPVNGRVTPYLQRAHLERFRGVNDLCFDDAGNLYFTDQGNTGLDDPTGRVFRVAADGTIQCILSNVPSPNGIVVTPDGRLLFVAAMRANSIWRVPLLKHGAPCKAGNFIQLSGGGGPDGIALMEDGGLAIAHIGLGTVWIFDAAGRPIEQVRSPAGQATTNIAFGGPDRRDLYITEAATASILVARTSGAGARLFSHS</sequence>
<dbReference type="PANTHER" id="PTHR47572">
    <property type="entry name" value="LIPOPROTEIN-RELATED"/>
    <property type="match status" value="1"/>
</dbReference>
<dbReference type="AlphaFoldDB" id="A0A916W8Y1"/>
<dbReference type="Pfam" id="PF08450">
    <property type="entry name" value="SGL"/>
    <property type="match status" value="1"/>
</dbReference>
<dbReference type="RefSeq" id="WP_210315555.1">
    <property type="nucleotide sequence ID" value="NZ_BMIF01000012.1"/>
</dbReference>
<feature type="domain" description="SMP-30/Gluconolactonase/LRE-like region" evidence="1">
    <location>
        <begin position="43"/>
        <end position="282"/>
    </location>
</feature>
<gene>
    <name evidence="2" type="ORF">GCM10011385_33590</name>
</gene>